<dbReference type="PANTHER" id="PTHR14402">
    <property type="entry name" value="RECEPTOR TRANSPORTING PROTEIN"/>
    <property type="match status" value="1"/>
</dbReference>
<keyword evidence="6 9" id="KW-1133">Transmembrane helix</keyword>
<dbReference type="KEGG" id="hgl:101725147"/>
<protein>
    <submittedName>
        <fullName evidence="12">Receptor-transporting protein 5</fullName>
    </submittedName>
</protein>
<dbReference type="AlphaFoldDB" id="A0AAX6Q5X9"/>
<dbReference type="CTD" id="285093"/>
<evidence type="ECO:0000313" key="11">
    <source>
        <dbReference type="Proteomes" id="UP000694906"/>
    </source>
</evidence>
<keyword evidence="2 9" id="KW-0812">Transmembrane</keyword>
<evidence type="ECO:0000256" key="4">
    <source>
        <dbReference type="ARBA" id="ARBA00022771"/>
    </source>
</evidence>
<dbReference type="GO" id="GO:0051205">
    <property type="term" value="P:protein insertion into membrane"/>
    <property type="evidence" value="ECO:0007669"/>
    <property type="project" value="TreeGrafter"/>
</dbReference>
<evidence type="ECO:0000259" key="10">
    <source>
        <dbReference type="SMART" id="SM01328"/>
    </source>
</evidence>
<evidence type="ECO:0000256" key="2">
    <source>
        <dbReference type="ARBA" id="ARBA00022692"/>
    </source>
</evidence>
<reference evidence="12" key="1">
    <citation type="submission" date="2025-08" db="UniProtKB">
        <authorList>
            <consortium name="RefSeq"/>
        </authorList>
    </citation>
    <scope>IDENTIFICATION</scope>
</reference>
<evidence type="ECO:0000256" key="8">
    <source>
        <dbReference type="SAM" id="MobiDB-lite"/>
    </source>
</evidence>
<feature type="region of interest" description="Disordered" evidence="8">
    <location>
        <begin position="394"/>
        <end position="428"/>
    </location>
</feature>
<dbReference type="GO" id="GO:0016020">
    <property type="term" value="C:membrane"/>
    <property type="evidence" value="ECO:0007669"/>
    <property type="project" value="UniProtKB-SubCell"/>
</dbReference>
<dbReference type="GeneID" id="101725147"/>
<keyword evidence="4" id="KW-0863">Zinc-finger</keyword>
<dbReference type="Pfam" id="PF13695">
    <property type="entry name" value="Zn_ribbon_3CxxC"/>
    <property type="match status" value="1"/>
</dbReference>
<name>A0AAX6Q5X9_HETGA</name>
<keyword evidence="7 9" id="KW-0472">Membrane</keyword>
<proteinExistence type="predicted"/>
<keyword evidence="12" id="KW-0675">Receptor</keyword>
<organism evidence="11 12">
    <name type="scientific">Heterocephalus glaber</name>
    <name type="common">Naked mole rat</name>
    <dbReference type="NCBI Taxonomy" id="10181"/>
    <lineage>
        <taxon>Eukaryota</taxon>
        <taxon>Metazoa</taxon>
        <taxon>Chordata</taxon>
        <taxon>Craniata</taxon>
        <taxon>Vertebrata</taxon>
        <taxon>Euteleostomi</taxon>
        <taxon>Mammalia</taxon>
        <taxon>Eutheria</taxon>
        <taxon>Euarchontoglires</taxon>
        <taxon>Glires</taxon>
        <taxon>Rodentia</taxon>
        <taxon>Hystricomorpha</taxon>
        <taxon>Bathyergidae</taxon>
        <taxon>Heterocephalus</taxon>
    </lineage>
</organism>
<keyword evidence="5" id="KW-0862">Zinc</keyword>
<dbReference type="Proteomes" id="UP000694906">
    <property type="component" value="Unplaced"/>
</dbReference>
<feature type="transmembrane region" description="Helical" evidence="9">
    <location>
        <begin position="536"/>
        <end position="555"/>
    </location>
</feature>
<dbReference type="InterPro" id="IPR026096">
    <property type="entry name" value="R-trans_p"/>
</dbReference>
<comment type="subcellular location">
    <subcellularLocation>
        <location evidence="1">Membrane</location>
        <topology evidence="1">Single-pass membrane protein</topology>
    </subcellularLocation>
</comment>
<dbReference type="RefSeq" id="XP_004868569.1">
    <property type="nucleotide sequence ID" value="XM_004868512.3"/>
</dbReference>
<evidence type="ECO:0000256" key="9">
    <source>
        <dbReference type="SAM" id="Phobius"/>
    </source>
</evidence>
<feature type="compositionally biased region" description="Polar residues" evidence="8">
    <location>
        <begin position="404"/>
        <end position="415"/>
    </location>
</feature>
<evidence type="ECO:0000256" key="7">
    <source>
        <dbReference type="ARBA" id="ARBA00023136"/>
    </source>
</evidence>
<dbReference type="GO" id="GO:0008270">
    <property type="term" value="F:zinc ion binding"/>
    <property type="evidence" value="ECO:0007669"/>
    <property type="project" value="UniProtKB-KW"/>
</dbReference>
<keyword evidence="11" id="KW-1185">Reference proteome</keyword>
<dbReference type="SMART" id="SM01328">
    <property type="entry name" value="zf-3CxxC"/>
    <property type="match status" value="1"/>
</dbReference>
<dbReference type="GO" id="GO:0001580">
    <property type="term" value="P:detection of chemical stimulus involved in sensory perception of bitter taste"/>
    <property type="evidence" value="ECO:0007669"/>
    <property type="project" value="TreeGrafter"/>
</dbReference>
<dbReference type="PANTHER" id="PTHR14402:SF2">
    <property type="entry name" value="RECEPTOR-TRANSPORTING PROTEIN 5"/>
    <property type="match status" value="1"/>
</dbReference>
<evidence type="ECO:0000256" key="1">
    <source>
        <dbReference type="ARBA" id="ARBA00004167"/>
    </source>
</evidence>
<feature type="region of interest" description="Disordered" evidence="8">
    <location>
        <begin position="1"/>
        <end position="23"/>
    </location>
</feature>
<gene>
    <name evidence="12" type="primary">Rtp5</name>
</gene>
<dbReference type="InterPro" id="IPR027377">
    <property type="entry name" value="ZAR1/RTP1-5-like_Znf-3CxxC"/>
</dbReference>
<evidence type="ECO:0000256" key="6">
    <source>
        <dbReference type="ARBA" id="ARBA00022989"/>
    </source>
</evidence>
<feature type="compositionally biased region" description="Basic and acidic residues" evidence="8">
    <location>
        <begin position="417"/>
        <end position="427"/>
    </location>
</feature>
<accession>A0AAX6Q5X9</accession>
<feature type="domain" description="3CxxC-type" evidence="10">
    <location>
        <begin position="69"/>
        <end position="170"/>
    </location>
</feature>
<evidence type="ECO:0000256" key="3">
    <source>
        <dbReference type="ARBA" id="ARBA00022723"/>
    </source>
</evidence>
<keyword evidence="3" id="KW-0479">Metal-binding</keyword>
<feature type="region of interest" description="Disordered" evidence="8">
    <location>
        <begin position="507"/>
        <end position="527"/>
    </location>
</feature>
<sequence length="560" mass="59814">MQDASLGPSGSACIAHPGSSMDRPGTDVWGSTFAQLMAEKKPQDLWVLHPQENLASGHLDSGSLQYWLKGLSRLQCNRCPWFWGSAHVRILFRLWWDRDHRRGHVRMRLWGPKCRLCPPEAPGECHVSPSHIRPLLRELVVHVLQTCYGDSPGQGSNSRAGDGCEACDLGVCFLQTEPEPAAGLLAVSMEAWGGRGSGQGGEAPTSGQGQLLHPGRGPLAKRAGGHKAVTIPILVIDFMEDPFPEDSDFFDQGDPMVTIPFSLVDTSNGHSLVVLEEVIGQGSICLVGGSGAVPEGQGIPVYFKAPVFPGQGSILETFELPGFLFGGQDSPPSPVGTAKGQGPISFSVGCLAPGNSFPSVSYVIGLLANGEGCITLPLSLTSIFRGQNTLTYIPEGSGRGDGGQSQATDGHSSPLETRAEPGADSKEGSVTFPFAFTDHAQGKDSFSDIARGGEKGASAEGLVSSVVSRGSITIPSSVLRIAGSMGPGDPQRCGFVTFHHHKRRWPRSGFGKSIREEGAGHRRARRRPRPERHQDFWVWVSVTICALWLLCMYKLNLAGL</sequence>
<dbReference type="GO" id="GO:0031849">
    <property type="term" value="F:olfactory receptor binding"/>
    <property type="evidence" value="ECO:0007669"/>
    <property type="project" value="TreeGrafter"/>
</dbReference>
<evidence type="ECO:0000256" key="5">
    <source>
        <dbReference type="ARBA" id="ARBA00022833"/>
    </source>
</evidence>
<evidence type="ECO:0000313" key="12">
    <source>
        <dbReference type="RefSeq" id="XP_004868569.1"/>
    </source>
</evidence>
<dbReference type="GO" id="GO:0006612">
    <property type="term" value="P:protein targeting to membrane"/>
    <property type="evidence" value="ECO:0007669"/>
    <property type="project" value="TreeGrafter"/>
</dbReference>